<evidence type="ECO:0000313" key="2">
    <source>
        <dbReference type="Proteomes" id="UP001479436"/>
    </source>
</evidence>
<evidence type="ECO:0000313" key="1">
    <source>
        <dbReference type="EMBL" id="KAK9763158.1"/>
    </source>
</evidence>
<dbReference type="EMBL" id="JASJQH010000718">
    <property type="protein sequence ID" value="KAK9763158.1"/>
    <property type="molecule type" value="Genomic_DNA"/>
</dbReference>
<sequence>MDKDMKNKFDDSLPKDDIVDIAQKALNDMIYTVIFDLSSKMIANRIDQDQVLSCATSFTLKYMSSGVKIRKKPAPWSRKTKGKVVKSTKLSKVKQELEWVKHPSNPNYLFLKLFTCEGAYP</sequence>
<dbReference type="Proteomes" id="UP001479436">
    <property type="component" value="Unassembled WGS sequence"/>
</dbReference>
<name>A0ABR2WNT5_9FUNG</name>
<keyword evidence="2" id="KW-1185">Reference proteome</keyword>
<gene>
    <name evidence="1" type="ORF">K7432_010426</name>
</gene>
<reference evidence="1 2" key="1">
    <citation type="submission" date="2023-04" db="EMBL/GenBank/DDBJ databases">
        <title>Genome of Basidiobolus ranarum AG-B5.</title>
        <authorList>
            <person name="Stajich J.E."/>
            <person name="Carter-House D."/>
            <person name="Gryganskyi A."/>
        </authorList>
    </citation>
    <scope>NUCLEOTIDE SEQUENCE [LARGE SCALE GENOMIC DNA]</scope>
    <source>
        <strain evidence="1 2">AG-B5</strain>
    </source>
</reference>
<organism evidence="1 2">
    <name type="scientific">Basidiobolus ranarum</name>
    <dbReference type="NCBI Taxonomy" id="34480"/>
    <lineage>
        <taxon>Eukaryota</taxon>
        <taxon>Fungi</taxon>
        <taxon>Fungi incertae sedis</taxon>
        <taxon>Zoopagomycota</taxon>
        <taxon>Entomophthoromycotina</taxon>
        <taxon>Basidiobolomycetes</taxon>
        <taxon>Basidiobolales</taxon>
        <taxon>Basidiobolaceae</taxon>
        <taxon>Basidiobolus</taxon>
    </lineage>
</organism>
<accession>A0ABR2WNT5</accession>
<proteinExistence type="predicted"/>
<protein>
    <submittedName>
        <fullName evidence="1">Uncharacterized protein</fullName>
    </submittedName>
</protein>
<comment type="caution">
    <text evidence="1">The sequence shown here is derived from an EMBL/GenBank/DDBJ whole genome shotgun (WGS) entry which is preliminary data.</text>
</comment>